<protein>
    <recommendedName>
        <fullName evidence="6">Pentatricopeptide repeat-containing protein</fullName>
    </recommendedName>
</protein>
<evidence type="ECO:0000256" key="3">
    <source>
        <dbReference type="SAM" id="MobiDB-lite"/>
    </source>
</evidence>
<proteinExistence type="inferred from homology"/>
<feature type="repeat" description="PPR" evidence="2">
    <location>
        <begin position="477"/>
        <end position="511"/>
    </location>
</feature>
<organism evidence="4 5">
    <name type="scientific">Alternaria atra</name>
    <dbReference type="NCBI Taxonomy" id="119953"/>
    <lineage>
        <taxon>Eukaryota</taxon>
        <taxon>Fungi</taxon>
        <taxon>Dikarya</taxon>
        <taxon>Ascomycota</taxon>
        <taxon>Pezizomycotina</taxon>
        <taxon>Dothideomycetes</taxon>
        <taxon>Pleosporomycetidae</taxon>
        <taxon>Pleosporales</taxon>
        <taxon>Pleosporineae</taxon>
        <taxon>Pleosporaceae</taxon>
        <taxon>Alternaria</taxon>
        <taxon>Alternaria sect. Ulocladioides</taxon>
    </lineage>
</organism>
<evidence type="ECO:0000313" key="5">
    <source>
        <dbReference type="Proteomes" id="UP000676310"/>
    </source>
</evidence>
<reference evidence="4" key="1">
    <citation type="submission" date="2021-05" db="EMBL/GenBank/DDBJ databases">
        <authorList>
            <person name="Stam R."/>
        </authorList>
    </citation>
    <scope>NUCLEOTIDE SEQUENCE</scope>
    <source>
        <strain evidence="4">CS162</strain>
    </source>
</reference>
<dbReference type="GeneID" id="67012578"/>
<dbReference type="PANTHER" id="PTHR46128">
    <property type="entry name" value="MITOCHONDRIAL GROUP I INTRON SPLICING FACTOR CCM1"/>
    <property type="match status" value="1"/>
</dbReference>
<feature type="compositionally biased region" description="Basic and acidic residues" evidence="3">
    <location>
        <begin position="39"/>
        <end position="67"/>
    </location>
</feature>
<comment type="caution">
    <text evidence="4">The sequence shown here is derived from an EMBL/GenBank/DDBJ whole genome shotgun (WGS) entry which is preliminary data.</text>
</comment>
<keyword evidence="5" id="KW-1185">Reference proteome</keyword>
<sequence length="842" mass="94338">MLGAYVCRQCRTRLFRRIAPVRSPQWQSRATIVSLAGRKPNDNAEASREEASAPATEKEDSTQERNRNGPNTQFSSLRDGQPRSRYSKLIYNETDNAATHTGGEGEHTFDAAEQPRSSRMERAYADPVLDALHNGHINGAWQSFEGIYTAKDCKALVEPTDRDAQLLSKDQVFGRLLRAVTGAFCVGRPNLVVTPTKVLFKYQQLGIARPEYWVRPTLAQLTLEIIQAVNSPSGPKRDLHALLQELLSVWRLFFQCMGPKNGAMESVSTEWNLPLIEAIPEMHDTRQFNMRLQGYIPNYIANPALAFCAVYVYSVSDALDPTTHKQAAPFLTFLERLLAGSFVDSIFLYTEGPDFKKLPEHVQVQVIQEVDAVPRKALMAIGKEGETLGPDNAGDTYSSWEAFLMKRIARAVESKTSAVALNGIWKEIEQTYTTKNKTVTIPPSIYNAFLSGYMTVLHPQRSVEVWNHMIAHNVKPNMYSWVALLEGCAKARDLDGFNAMWQRMLNTGLEPSNYAWTTRVNGLVSLKQVNQAFIALDDMAKRWIAAENAISNAQKPVKGQKGPKISSPSKAVNTCTKPSIEVINGALSAIVQLRPEKMRHEKKVEFIQKLLTWSKNFQIKPDAITYNSLVRLYLNAGDKSTAFRILSQMEKDGLEGDAATHTMLLSAAFDNQVFDNLTEAQQTSRILQILDDLEASGIKMNDYIYSTTIDRLLKKYSNDDAVRAVMEHMTSRRLVPSVHVYTSIITHYFQSDPPNIAGVDDVVLRLFSAPRMPSDRVLFDRLLEGYASFGEVGKMMSVLARMSKRENLPGWGAMIAVVRALARDGDFDRARAIVRDVARGRV</sequence>
<accession>A0A8J2HTT7</accession>
<dbReference type="Pfam" id="PF13812">
    <property type="entry name" value="PPR_3"/>
    <property type="match status" value="2"/>
</dbReference>
<dbReference type="Gene3D" id="1.25.40.10">
    <property type="entry name" value="Tetratricopeptide repeat domain"/>
    <property type="match status" value="3"/>
</dbReference>
<evidence type="ECO:0000313" key="4">
    <source>
        <dbReference type="EMBL" id="CAG5142993.1"/>
    </source>
</evidence>
<evidence type="ECO:0000256" key="2">
    <source>
        <dbReference type="PROSITE-ProRule" id="PRU00708"/>
    </source>
</evidence>
<evidence type="ECO:0000256" key="1">
    <source>
        <dbReference type="ARBA" id="ARBA00007626"/>
    </source>
</evidence>
<feature type="region of interest" description="Disordered" evidence="3">
    <location>
        <begin position="32"/>
        <end position="80"/>
    </location>
</feature>
<dbReference type="Pfam" id="PF13041">
    <property type="entry name" value="PPR_2"/>
    <property type="match status" value="1"/>
</dbReference>
<name>A0A8J2HTT7_9PLEO</name>
<dbReference type="InterPro" id="IPR050872">
    <property type="entry name" value="PPR_P_subfamily"/>
</dbReference>
<dbReference type="OrthoDB" id="185373at2759"/>
<dbReference type="PROSITE" id="PS51375">
    <property type="entry name" value="PPR"/>
    <property type="match status" value="2"/>
</dbReference>
<gene>
    <name evidence="4" type="ORF">ALTATR162_LOCUS1263</name>
</gene>
<dbReference type="EMBL" id="CAJRGZ010000015">
    <property type="protein sequence ID" value="CAG5142993.1"/>
    <property type="molecule type" value="Genomic_DNA"/>
</dbReference>
<dbReference type="RefSeq" id="XP_043164794.1">
    <property type="nucleotide sequence ID" value="XM_043308859.1"/>
</dbReference>
<dbReference type="InterPro" id="IPR011990">
    <property type="entry name" value="TPR-like_helical_dom_sf"/>
</dbReference>
<dbReference type="AlphaFoldDB" id="A0A8J2HTT7"/>
<dbReference type="Proteomes" id="UP000676310">
    <property type="component" value="Unassembled WGS sequence"/>
</dbReference>
<feature type="repeat" description="PPR" evidence="2">
    <location>
        <begin position="622"/>
        <end position="656"/>
    </location>
</feature>
<dbReference type="InterPro" id="IPR002885">
    <property type="entry name" value="PPR_rpt"/>
</dbReference>
<comment type="similarity">
    <text evidence="1">Belongs to the PPR family. P subfamily.</text>
</comment>
<dbReference type="NCBIfam" id="TIGR00756">
    <property type="entry name" value="PPR"/>
    <property type="match status" value="2"/>
</dbReference>
<feature type="region of interest" description="Disordered" evidence="3">
    <location>
        <begin position="96"/>
        <end position="118"/>
    </location>
</feature>
<evidence type="ECO:0008006" key="6">
    <source>
        <dbReference type="Google" id="ProtNLM"/>
    </source>
</evidence>
<dbReference type="PANTHER" id="PTHR46128:SF329">
    <property type="entry name" value="MITOCHONDRIAL GROUP I INTRON SPLICING FACTOR DMR1"/>
    <property type="match status" value="1"/>
</dbReference>
<feature type="compositionally biased region" description="Polar residues" evidence="3">
    <location>
        <begin position="68"/>
        <end position="78"/>
    </location>
</feature>